<keyword evidence="1" id="KW-0732">Signal</keyword>
<sequence length="919" mass="96422">MKCPVAPRRSVLLAVAALAVMVPATAAHAADGFTSTMVNQANGNCADVPGGAGTSGLQLVQWSCNSGTNQSFTFTPVSGDVYTIGTVTAGDCLDISGASDSDNAAVIQYGCHSGTNQQFHLKPVSGASNTFTVVSVSSGKCVAPSGDSTVNNTALVQLPCSGAASRAWQIAGFGGGGGTTPPPSGYQGIPNLNPNACHNSGLPRAYGTNFQTPNDPYGQGFQNTTALGWDGNYWPVFSYLSGSFFARGVNSTYNGLCGGMYSFSAYNYGGAPGRQSVQWTEDNGYLPAMKTSRTSGNVGITIKNFADKETVNGNSFMLVYTRVSVTDNGSAAVTVPPGGSGPNLVRLTSSALDTVQPGQTSNHDFVVAVDNFGNGAALPTGSVLSGGAPNYDTAYNHMASYWNSRLAELNTFSLPNTTLPNTGNLANPGTAMTNAYKAGTIYNLMTQIGQAQFSGANNYNWILNHDAPGELTAKFETGDFHDGRNLLLTARISEQDNWDEVGANWYWDGVWKTMGAWATYLAKTNDTSFVSQFFHDDAGGSAQWGPSLYTIARVKYPAQLASDGTLQANFDNDSTGRWLFSNFSALQMLASYKYIATRIGQTSEAQWADGAYTKLLNALNTVVGRNQSANGFTYLPCEVDKPNSANRCNTVNDANWASPGWVGQNQWSTMLAGGTLNGVMGDPGQIDRMYQWGFNRLSGSGYPYPTFGAFNGYSTAYNTSYSSDGLFSNNYRDLPITSYAWQIKTTTGGPNAWWEANGDGPDSNNPWIGSHAGPEFGACPYAWPIAGQQQGLLESLVAEGLSSTGTGPYTYTRPLYVGRGVPNGWLTAGQSISVGNLTTSYDVSSGSRSTYGVSLAVSGSGSGRTVTVSLSGTLPGGPVYIQLPVFLSVGVTAVSGGSYNAGTHTVTASANTVTITLAS</sequence>
<feature type="chain" id="PRO_5030926711" description="Ricin B lectin domain-containing protein" evidence="1">
    <location>
        <begin position="30"/>
        <end position="919"/>
    </location>
</feature>
<proteinExistence type="predicted"/>
<dbReference type="Proteomes" id="UP000585638">
    <property type="component" value="Unassembled WGS sequence"/>
</dbReference>
<gene>
    <name evidence="3" type="ORF">BJ998_008126</name>
</gene>
<evidence type="ECO:0000313" key="3">
    <source>
        <dbReference type="EMBL" id="MBB5896867.1"/>
    </source>
</evidence>
<accession>A0A7W9KQI0</accession>
<dbReference type="EMBL" id="JACHIR010000002">
    <property type="protein sequence ID" value="MBB5896867.1"/>
    <property type="molecule type" value="Genomic_DNA"/>
</dbReference>
<dbReference type="SMART" id="SM00458">
    <property type="entry name" value="RICIN"/>
    <property type="match status" value="1"/>
</dbReference>
<dbReference type="InterPro" id="IPR035992">
    <property type="entry name" value="Ricin_B-like_lectins"/>
</dbReference>
<name>A0A7W9KQI0_9PSEU</name>
<dbReference type="PROSITE" id="PS50231">
    <property type="entry name" value="RICIN_B_LECTIN"/>
    <property type="match status" value="1"/>
</dbReference>
<comment type="caution">
    <text evidence="3">The sequence shown here is derived from an EMBL/GenBank/DDBJ whole genome shotgun (WGS) entry which is preliminary data.</text>
</comment>
<evidence type="ECO:0000259" key="2">
    <source>
        <dbReference type="SMART" id="SM00458"/>
    </source>
</evidence>
<dbReference type="AlphaFoldDB" id="A0A7W9KQI0"/>
<feature type="domain" description="Ricin B lectin" evidence="2">
    <location>
        <begin position="31"/>
        <end position="174"/>
    </location>
</feature>
<keyword evidence="4" id="KW-1185">Reference proteome</keyword>
<reference evidence="3 4" key="1">
    <citation type="submission" date="2020-08" db="EMBL/GenBank/DDBJ databases">
        <title>Sequencing the genomes of 1000 actinobacteria strains.</title>
        <authorList>
            <person name="Klenk H.-P."/>
        </authorList>
    </citation>
    <scope>NUCLEOTIDE SEQUENCE [LARGE SCALE GENOMIC DNA]</scope>
    <source>
        <strain evidence="3 4">DSM 43851</strain>
    </source>
</reference>
<dbReference type="Gene3D" id="2.80.10.50">
    <property type="match status" value="2"/>
</dbReference>
<evidence type="ECO:0000256" key="1">
    <source>
        <dbReference type="SAM" id="SignalP"/>
    </source>
</evidence>
<protein>
    <recommendedName>
        <fullName evidence="2">Ricin B lectin domain-containing protein</fullName>
    </recommendedName>
</protein>
<dbReference type="SUPFAM" id="SSF50370">
    <property type="entry name" value="Ricin B-like lectins"/>
    <property type="match status" value="2"/>
</dbReference>
<evidence type="ECO:0000313" key="4">
    <source>
        <dbReference type="Proteomes" id="UP000585638"/>
    </source>
</evidence>
<dbReference type="Pfam" id="PF14200">
    <property type="entry name" value="RicinB_lectin_2"/>
    <property type="match status" value="2"/>
</dbReference>
<dbReference type="InterPro" id="IPR000772">
    <property type="entry name" value="Ricin_B_lectin"/>
</dbReference>
<organism evidence="3 4">
    <name type="scientific">Kutzneria kofuensis</name>
    <dbReference type="NCBI Taxonomy" id="103725"/>
    <lineage>
        <taxon>Bacteria</taxon>
        <taxon>Bacillati</taxon>
        <taxon>Actinomycetota</taxon>
        <taxon>Actinomycetes</taxon>
        <taxon>Pseudonocardiales</taxon>
        <taxon>Pseudonocardiaceae</taxon>
        <taxon>Kutzneria</taxon>
    </lineage>
</organism>
<feature type="signal peptide" evidence="1">
    <location>
        <begin position="1"/>
        <end position="29"/>
    </location>
</feature>
<dbReference type="CDD" id="cd00161">
    <property type="entry name" value="beta-trefoil_Ricin-like"/>
    <property type="match status" value="1"/>
</dbReference>
<dbReference type="RefSeq" id="WP_184869358.1">
    <property type="nucleotide sequence ID" value="NZ_JACHIR010000002.1"/>
</dbReference>